<dbReference type="Gene3D" id="3.90.1200.10">
    <property type="match status" value="1"/>
</dbReference>
<dbReference type="InterPro" id="IPR011009">
    <property type="entry name" value="Kinase-like_dom_sf"/>
</dbReference>
<keyword evidence="3" id="KW-1185">Reference proteome</keyword>
<reference evidence="2" key="1">
    <citation type="submission" date="2020-12" db="EMBL/GenBank/DDBJ databases">
        <title>Genomic characterization of non-nitrogen-fixing Frankia strains.</title>
        <authorList>
            <person name="Carlos-Shanley C."/>
            <person name="Guerra T."/>
            <person name="Hahn D."/>
        </authorList>
    </citation>
    <scope>NUCLEOTIDE SEQUENCE</scope>
    <source>
        <strain evidence="2">CN6</strain>
    </source>
</reference>
<evidence type="ECO:0000313" key="2">
    <source>
        <dbReference type="EMBL" id="MBL7627811.1"/>
    </source>
</evidence>
<organism evidence="2 3">
    <name type="scientific">Frankia nepalensis</name>
    <dbReference type="NCBI Taxonomy" id="1836974"/>
    <lineage>
        <taxon>Bacteria</taxon>
        <taxon>Bacillati</taxon>
        <taxon>Actinomycetota</taxon>
        <taxon>Actinomycetes</taxon>
        <taxon>Frankiales</taxon>
        <taxon>Frankiaceae</taxon>
        <taxon>Frankia</taxon>
    </lineage>
</organism>
<gene>
    <name evidence="2" type="ORF">I7412_11640</name>
</gene>
<dbReference type="EMBL" id="JAEACQ010000164">
    <property type="protein sequence ID" value="MBL7627811.1"/>
    <property type="molecule type" value="Genomic_DNA"/>
</dbReference>
<evidence type="ECO:0000259" key="1">
    <source>
        <dbReference type="Pfam" id="PF01636"/>
    </source>
</evidence>
<dbReference type="PANTHER" id="PTHR23020">
    <property type="entry name" value="UNCHARACTERIZED NUCLEAR HORMONE RECEPTOR-RELATED"/>
    <property type="match status" value="1"/>
</dbReference>
<sequence length="351" mass="38949">MIEIPSRPDEITAEWLTGALSSSLPDSRVSRLEVLREDSGTTGRLRLGLTYEAGSDGPASVFVKLAPFDEAQRRLVAATEMGRREARFYASLGREAPLRIPHAYYAAVGDDSSQYVMVLEDLAASGCTFRTRLEPHPDELAGQLIESLARLHAHFWEDPRFDDELSWVPTAMRGPFGAQLVASAREQYSDDFPPVFDALCEVFIDNHERISAILDDGERTLIHGDTHLGNRFVDGQRVGLYDWAVSSQSPGVRDVAIYLGNSCTPEQRQDNEEAWLRNYHRVLVESGATAPAFDVLWDRYRRSVIYSWVAATTAVAMGSKWQPIEVGMLGTARATQACADLETVEALRAAL</sequence>
<accession>A0A937URI9</accession>
<feature type="domain" description="Aminoglycoside phosphotransferase" evidence="1">
    <location>
        <begin position="50"/>
        <end position="282"/>
    </location>
</feature>
<dbReference type="Proteomes" id="UP000604475">
    <property type="component" value="Unassembled WGS sequence"/>
</dbReference>
<protein>
    <submittedName>
        <fullName evidence="2">Phosphotransferase</fullName>
    </submittedName>
</protein>
<dbReference type="Pfam" id="PF01636">
    <property type="entry name" value="APH"/>
    <property type="match status" value="1"/>
</dbReference>
<evidence type="ECO:0000313" key="3">
    <source>
        <dbReference type="Proteomes" id="UP000604475"/>
    </source>
</evidence>
<proteinExistence type="predicted"/>
<name>A0A937URI9_9ACTN</name>
<dbReference type="InterPro" id="IPR002575">
    <property type="entry name" value="Aminoglycoside_PTrfase"/>
</dbReference>
<dbReference type="PANTHER" id="PTHR23020:SF41">
    <property type="entry name" value="AMINOGLYCOSIDE PHOSPHOTRANSFERASE DOMAIN-CONTAINING PROTEIN"/>
    <property type="match status" value="1"/>
</dbReference>
<dbReference type="InterPro" id="IPR052961">
    <property type="entry name" value="Oxido-Kinase-like_Enzymes"/>
</dbReference>
<comment type="caution">
    <text evidence="2">The sequence shown here is derived from an EMBL/GenBank/DDBJ whole genome shotgun (WGS) entry which is preliminary data.</text>
</comment>
<dbReference type="RefSeq" id="WP_202999836.1">
    <property type="nucleotide sequence ID" value="NZ_JADWYU010000130.1"/>
</dbReference>
<dbReference type="SUPFAM" id="SSF56112">
    <property type="entry name" value="Protein kinase-like (PK-like)"/>
    <property type="match status" value="1"/>
</dbReference>
<dbReference type="AlphaFoldDB" id="A0A937URI9"/>